<sequence>MPVTIKDVARVAGVSPSTVSRALTTPALVQAETRSRVERAAAELGYQPNRAARGLITGRTGNIGLIVPDLTNPFFPGVVKGVQSRARESDFSVFLADTDEDPNAEAGLVRALSKQVDGIVLCSPRMTEEDLRSVAGETPIVMLNRRVGQIPAITIDNVDGIRQAVAHLAALGHRRIAYVAGPRASWSNRERAKALRAVTAAGDIELVEVGNFVPQFAGGVAAADLVLATGVTAVIAYNDLVALGLLNWFATRGVKVPEAISVMGFDDIVLSQMVSPSLTTVAQPQEPIGRAGVDMLLQLLEDPDRAALARRELPSQLMVRHSTGRPPAASTI</sequence>
<dbReference type="EMBL" id="BAAAQD010000001">
    <property type="protein sequence ID" value="GAA1500559.1"/>
    <property type="molecule type" value="Genomic_DNA"/>
</dbReference>
<keyword evidence="6" id="KW-1185">Reference proteome</keyword>
<evidence type="ECO:0000313" key="5">
    <source>
        <dbReference type="EMBL" id="GAA1500559.1"/>
    </source>
</evidence>
<organism evidence="5 6">
    <name type="scientific">Dactylosporangium maewongense</name>
    <dbReference type="NCBI Taxonomy" id="634393"/>
    <lineage>
        <taxon>Bacteria</taxon>
        <taxon>Bacillati</taxon>
        <taxon>Actinomycetota</taxon>
        <taxon>Actinomycetes</taxon>
        <taxon>Micromonosporales</taxon>
        <taxon>Micromonosporaceae</taxon>
        <taxon>Dactylosporangium</taxon>
    </lineage>
</organism>
<dbReference type="InterPro" id="IPR046335">
    <property type="entry name" value="LacI/GalR-like_sensor"/>
</dbReference>
<evidence type="ECO:0000259" key="4">
    <source>
        <dbReference type="PROSITE" id="PS50932"/>
    </source>
</evidence>
<dbReference type="GO" id="GO:0003677">
    <property type="term" value="F:DNA binding"/>
    <property type="evidence" value="ECO:0007669"/>
    <property type="project" value="UniProtKB-KW"/>
</dbReference>
<evidence type="ECO:0000256" key="2">
    <source>
        <dbReference type="ARBA" id="ARBA00023125"/>
    </source>
</evidence>
<keyword evidence="1" id="KW-0805">Transcription regulation</keyword>
<dbReference type="PROSITE" id="PS50932">
    <property type="entry name" value="HTH_LACI_2"/>
    <property type="match status" value="1"/>
</dbReference>
<dbReference type="SUPFAM" id="SSF53822">
    <property type="entry name" value="Periplasmic binding protein-like I"/>
    <property type="match status" value="1"/>
</dbReference>
<protein>
    <submittedName>
        <fullName evidence="5">LacI family DNA-binding transcriptional regulator</fullName>
    </submittedName>
</protein>
<dbReference type="Pfam" id="PF00356">
    <property type="entry name" value="LacI"/>
    <property type="match status" value="1"/>
</dbReference>
<dbReference type="SMART" id="SM00354">
    <property type="entry name" value="HTH_LACI"/>
    <property type="match status" value="1"/>
</dbReference>
<accession>A0ABN1ZKV8</accession>
<name>A0ABN1ZKV8_9ACTN</name>
<dbReference type="PANTHER" id="PTHR30146:SF138">
    <property type="entry name" value="TRANSCRIPTIONAL REGULATORY PROTEIN"/>
    <property type="match status" value="1"/>
</dbReference>
<dbReference type="PRINTS" id="PR00036">
    <property type="entry name" value="HTHLACI"/>
</dbReference>
<gene>
    <name evidence="5" type="ORF">GCM10009827_006730</name>
</gene>
<dbReference type="Proteomes" id="UP001501470">
    <property type="component" value="Unassembled WGS sequence"/>
</dbReference>
<dbReference type="InterPro" id="IPR028082">
    <property type="entry name" value="Peripla_BP_I"/>
</dbReference>
<evidence type="ECO:0000256" key="1">
    <source>
        <dbReference type="ARBA" id="ARBA00023015"/>
    </source>
</evidence>
<proteinExistence type="predicted"/>
<dbReference type="Gene3D" id="1.10.260.40">
    <property type="entry name" value="lambda repressor-like DNA-binding domains"/>
    <property type="match status" value="1"/>
</dbReference>
<keyword evidence="3" id="KW-0804">Transcription</keyword>
<dbReference type="CDD" id="cd06267">
    <property type="entry name" value="PBP1_LacI_sugar_binding-like"/>
    <property type="match status" value="1"/>
</dbReference>
<dbReference type="RefSeq" id="WP_344499332.1">
    <property type="nucleotide sequence ID" value="NZ_BAAAQD010000001.1"/>
</dbReference>
<reference evidence="5 6" key="1">
    <citation type="journal article" date="2019" name="Int. J. Syst. Evol. Microbiol.">
        <title>The Global Catalogue of Microorganisms (GCM) 10K type strain sequencing project: providing services to taxonomists for standard genome sequencing and annotation.</title>
        <authorList>
            <consortium name="The Broad Institute Genomics Platform"/>
            <consortium name="The Broad Institute Genome Sequencing Center for Infectious Disease"/>
            <person name="Wu L."/>
            <person name="Ma J."/>
        </authorList>
    </citation>
    <scope>NUCLEOTIDE SEQUENCE [LARGE SCALE GENOMIC DNA]</scope>
    <source>
        <strain evidence="5 6">JCM 15933</strain>
    </source>
</reference>
<keyword evidence="2 5" id="KW-0238">DNA-binding</keyword>
<evidence type="ECO:0000256" key="3">
    <source>
        <dbReference type="ARBA" id="ARBA00023163"/>
    </source>
</evidence>
<feature type="domain" description="HTH lacI-type" evidence="4">
    <location>
        <begin position="3"/>
        <end position="57"/>
    </location>
</feature>
<dbReference type="InterPro" id="IPR000843">
    <property type="entry name" value="HTH_LacI"/>
</dbReference>
<dbReference type="CDD" id="cd01392">
    <property type="entry name" value="HTH_LacI"/>
    <property type="match status" value="1"/>
</dbReference>
<dbReference type="Pfam" id="PF13377">
    <property type="entry name" value="Peripla_BP_3"/>
    <property type="match status" value="1"/>
</dbReference>
<comment type="caution">
    <text evidence="5">The sequence shown here is derived from an EMBL/GenBank/DDBJ whole genome shotgun (WGS) entry which is preliminary data.</text>
</comment>
<dbReference type="InterPro" id="IPR010982">
    <property type="entry name" value="Lambda_DNA-bd_dom_sf"/>
</dbReference>
<dbReference type="PANTHER" id="PTHR30146">
    <property type="entry name" value="LACI-RELATED TRANSCRIPTIONAL REPRESSOR"/>
    <property type="match status" value="1"/>
</dbReference>
<dbReference type="PROSITE" id="PS00356">
    <property type="entry name" value="HTH_LACI_1"/>
    <property type="match status" value="1"/>
</dbReference>
<evidence type="ECO:0000313" key="6">
    <source>
        <dbReference type="Proteomes" id="UP001501470"/>
    </source>
</evidence>
<dbReference type="SUPFAM" id="SSF47413">
    <property type="entry name" value="lambda repressor-like DNA-binding domains"/>
    <property type="match status" value="1"/>
</dbReference>
<dbReference type="Gene3D" id="3.40.50.2300">
    <property type="match status" value="2"/>
</dbReference>